<dbReference type="HOGENOM" id="CLU_665454_0_0_5"/>
<gene>
    <name evidence="2" type="ordered locus">RPE_4000</name>
</gene>
<accession>Q07JF8</accession>
<dbReference type="eggNOG" id="ENOG50300EX">
    <property type="taxonomic scope" value="Bacteria"/>
</dbReference>
<reference evidence="2" key="1">
    <citation type="submission" date="2006-09" db="EMBL/GenBank/DDBJ databases">
        <title>Complete sequence of Rhodopseudomonas palustris BisA53.</title>
        <authorList>
            <consortium name="US DOE Joint Genome Institute"/>
            <person name="Copeland A."/>
            <person name="Lucas S."/>
            <person name="Lapidus A."/>
            <person name="Barry K."/>
            <person name="Detter J.C."/>
            <person name="Glavina del Rio T."/>
            <person name="Hammon N."/>
            <person name="Israni S."/>
            <person name="Dalin E."/>
            <person name="Tice H."/>
            <person name="Pitluck S."/>
            <person name="Chain P."/>
            <person name="Malfatti S."/>
            <person name="Shin M."/>
            <person name="Vergez L."/>
            <person name="Schmutz J."/>
            <person name="Larimer F."/>
            <person name="Land M."/>
            <person name="Hauser L."/>
            <person name="Pelletier D.A."/>
            <person name="Kyrpides N."/>
            <person name="Kim E."/>
            <person name="Harwood C.S."/>
            <person name="Oda Y."/>
            <person name="Richardson P."/>
        </authorList>
    </citation>
    <scope>NUCLEOTIDE SEQUENCE [LARGE SCALE GENOMIC DNA]</scope>
    <source>
        <strain evidence="2">BisA53</strain>
    </source>
</reference>
<name>Q07JF8_RHOP5</name>
<dbReference type="SUPFAM" id="SSF50494">
    <property type="entry name" value="Trypsin-like serine proteases"/>
    <property type="match status" value="1"/>
</dbReference>
<sequence length="413" mass="45465">MVPDRWSRRIDDGRPLPYVALVRLLSGDGRDQQFGSGILVDARHILTCFHVGNRLRADLPLRATTSTKLESSGDSHRIVVSMENHRDEMIATVVHEDSNDDLALLQLPCEIVGVRAPIERIPLRPGTRDVWICGYQSRERYDFIVHQRQLDPWLGKQLNGQQQSGEHSFGVEAGTSGGPIFAEGEDGQPVFLGIVDLGGLGSPTGHYVATDRIHKFLGEKGIVPDTCADGEIGRWSRIEGYSAVVKSRGPELVPDHRYLPVPDAGRLCFYGSRPIAAAIDPSKAHLPAAGRLAAHVPRPEDIDSLLARAREVSGLALRLPTEIEFHSLCVRAEAQRRVLGRPPNLQDYEPDQSFRAPPDTSAEWVEDGKGRRLCLFRAEDEKDVHSFADAAALAKEFTQARAAVRTVIDGPLS</sequence>
<evidence type="ECO:0000256" key="1">
    <source>
        <dbReference type="SAM" id="MobiDB-lite"/>
    </source>
</evidence>
<evidence type="ECO:0000313" key="2">
    <source>
        <dbReference type="EMBL" id="ABJ07926.1"/>
    </source>
</evidence>
<dbReference type="OrthoDB" id="267336at2"/>
<dbReference type="AlphaFoldDB" id="Q07JF8"/>
<dbReference type="InterPro" id="IPR043504">
    <property type="entry name" value="Peptidase_S1_PA_chymotrypsin"/>
</dbReference>
<protein>
    <submittedName>
        <fullName evidence="2">Peptidase S1 and S6, chymotrypsin/Hap</fullName>
    </submittedName>
</protein>
<dbReference type="KEGG" id="rpe:RPE_4000"/>
<organism evidence="2">
    <name type="scientific">Rhodopseudomonas palustris (strain BisA53)</name>
    <dbReference type="NCBI Taxonomy" id="316055"/>
    <lineage>
        <taxon>Bacteria</taxon>
        <taxon>Pseudomonadati</taxon>
        <taxon>Pseudomonadota</taxon>
        <taxon>Alphaproteobacteria</taxon>
        <taxon>Hyphomicrobiales</taxon>
        <taxon>Nitrobacteraceae</taxon>
        <taxon>Rhodopseudomonas</taxon>
    </lineage>
</organism>
<dbReference type="EMBL" id="CP000463">
    <property type="protein sequence ID" value="ABJ07926.1"/>
    <property type="molecule type" value="Genomic_DNA"/>
</dbReference>
<dbReference type="STRING" id="316055.RPE_4000"/>
<proteinExistence type="predicted"/>
<feature type="region of interest" description="Disordered" evidence="1">
    <location>
        <begin position="341"/>
        <end position="363"/>
    </location>
</feature>
<dbReference type="Gene3D" id="2.40.10.10">
    <property type="entry name" value="Trypsin-like serine proteases"/>
    <property type="match status" value="1"/>
</dbReference>
<dbReference type="Pfam" id="PF13365">
    <property type="entry name" value="Trypsin_2"/>
    <property type="match status" value="1"/>
</dbReference>
<dbReference type="InterPro" id="IPR009003">
    <property type="entry name" value="Peptidase_S1_PA"/>
</dbReference>